<dbReference type="Gene3D" id="3.40.50.11260">
    <property type="match status" value="1"/>
</dbReference>
<dbReference type="NCBIfam" id="NF003555">
    <property type="entry name" value="PRK05218.1"/>
    <property type="match status" value="1"/>
</dbReference>
<dbReference type="Gene3D" id="1.20.120.790">
    <property type="entry name" value="Heat shock protein 90, C-terminal domain"/>
    <property type="match status" value="1"/>
</dbReference>
<dbReference type="InterPro" id="IPR020575">
    <property type="entry name" value="Hsp90_N"/>
</dbReference>
<evidence type="ECO:0000256" key="5">
    <source>
        <dbReference type="PIRSR" id="PIRSR002583-1"/>
    </source>
</evidence>
<dbReference type="EMBL" id="VRVR01000023">
    <property type="protein sequence ID" value="KAF0852647.1"/>
    <property type="molecule type" value="Genomic_DNA"/>
</dbReference>
<dbReference type="InterPro" id="IPR037196">
    <property type="entry name" value="HSP90_C"/>
</dbReference>
<feature type="binding site" evidence="5">
    <location>
        <position position="207"/>
    </location>
    <ligand>
        <name>ATP</name>
        <dbReference type="ChEBI" id="CHEBI:30616"/>
    </ligand>
</feature>
<dbReference type="PANTHER" id="PTHR11528">
    <property type="entry name" value="HEAT SHOCK PROTEIN 90 FAMILY MEMBER"/>
    <property type="match status" value="1"/>
</dbReference>
<feature type="compositionally biased region" description="Basic and acidic residues" evidence="6">
    <location>
        <begin position="524"/>
        <end position="553"/>
    </location>
</feature>
<name>A0A8K0F4I2_ANDGO</name>
<reference evidence="7" key="1">
    <citation type="submission" date="2019-09" db="EMBL/GenBank/DDBJ databases">
        <title>The Mitochondrial Proteome of the Jakobid, Andalucia godoyi, a Protist With the Most Gene-Rich and Bacteria-Like Mitochondrial Genome.</title>
        <authorList>
            <person name="Gray M.W."/>
            <person name="Burger G."/>
            <person name="Derelle R."/>
            <person name="Klimes V."/>
            <person name="Leger M."/>
            <person name="Sarrasin M."/>
            <person name="Vlcek C."/>
            <person name="Roger A.J."/>
            <person name="Elias M."/>
            <person name="Lang B.F."/>
        </authorList>
    </citation>
    <scope>NUCLEOTIDE SEQUENCE</scope>
    <source>
        <strain evidence="7">And28</strain>
    </source>
</reference>
<feature type="binding site" evidence="5">
    <location>
        <position position="69"/>
    </location>
    <ligand>
        <name>ATP</name>
        <dbReference type="ChEBI" id="CHEBI:30616"/>
    </ligand>
</feature>
<keyword evidence="2 5" id="KW-0547">Nucleotide-binding</keyword>
<dbReference type="OrthoDB" id="28737at2759"/>
<dbReference type="SUPFAM" id="SSF110942">
    <property type="entry name" value="HSP90 C-terminal domain"/>
    <property type="match status" value="1"/>
</dbReference>
<dbReference type="GO" id="GO:0005524">
    <property type="term" value="F:ATP binding"/>
    <property type="evidence" value="ECO:0007669"/>
    <property type="project" value="UniProtKB-KW"/>
</dbReference>
<dbReference type="PRINTS" id="PR00775">
    <property type="entry name" value="HEATSHOCK90"/>
</dbReference>
<feature type="region of interest" description="Disordered" evidence="6">
    <location>
        <begin position="524"/>
        <end position="565"/>
    </location>
</feature>
<evidence type="ECO:0000256" key="1">
    <source>
        <dbReference type="ARBA" id="ARBA00008239"/>
    </source>
</evidence>
<evidence type="ECO:0000256" key="2">
    <source>
        <dbReference type="ARBA" id="ARBA00022741"/>
    </source>
</evidence>
<dbReference type="SUPFAM" id="SSF55874">
    <property type="entry name" value="ATPase domain of HSP90 chaperone/DNA topoisomerase II/histidine kinase"/>
    <property type="match status" value="1"/>
</dbReference>
<accession>A0A8K0F4I2</accession>
<feature type="binding site" evidence="5">
    <location>
        <position position="357"/>
    </location>
    <ligand>
        <name>ATP</name>
        <dbReference type="ChEBI" id="CHEBI:30616"/>
    </ligand>
</feature>
<dbReference type="GO" id="GO:0051082">
    <property type="term" value="F:unfolded protein binding"/>
    <property type="evidence" value="ECO:0007669"/>
    <property type="project" value="InterPro"/>
</dbReference>
<dbReference type="SUPFAM" id="SSF54211">
    <property type="entry name" value="Ribosomal protein S5 domain 2-like"/>
    <property type="match status" value="1"/>
</dbReference>
<dbReference type="PROSITE" id="PS00298">
    <property type="entry name" value="HSP90"/>
    <property type="match status" value="1"/>
</dbReference>
<feature type="binding site" evidence="5">
    <location>
        <position position="65"/>
    </location>
    <ligand>
        <name>ATP</name>
        <dbReference type="ChEBI" id="CHEBI:30616"/>
    </ligand>
</feature>
<keyword evidence="4" id="KW-0143">Chaperone</keyword>
<dbReference type="InterPro" id="IPR019805">
    <property type="entry name" value="Heat_shock_protein_90_CS"/>
</dbReference>
<comment type="caution">
    <text evidence="7">The sequence shown here is derived from an EMBL/GenBank/DDBJ whole genome shotgun (WGS) entry which is preliminary data.</text>
</comment>
<dbReference type="AlphaFoldDB" id="A0A8K0F4I2"/>
<evidence type="ECO:0000256" key="4">
    <source>
        <dbReference type="ARBA" id="ARBA00023186"/>
    </source>
</evidence>
<dbReference type="InterPro" id="IPR001404">
    <property type="entry name" value="Hsp90_fam"/>
</dbReference>
<dbReference type="InterPro" id="IPR020568">
    <property type="entry name" value="Ribosomal_Su5_D2-typ_SF"/>
</dbReference>
<feature type="binding site" evidence="5">
    <location>
        <begin position="131"/>
        <end position="132"/>
    </location>
    <ligand>
        <name>ATP</name>
        <dbReference type="ChEBI" id="CHEBI:30616"/>
    </ligand>
</feature>
<dbReference type="GO" id="GO:0140662">
    <property type="term" value="F:ATP-dependent protein folding chaperone"/>
    <property type="evidence" value="ECO:0007669"/>
    <property type="project" value="InterPro"/>
</dbReference>
<evidence type="ECO:0000313" key="8">
    <source>
        <dbReference type="Proteomes" id="UP000799049"/>
    </source>
</evidence>
<dbReference type="FunFam" id="3.30.230.80:FF:000004">
    <property type="entry name" value="Heat shock protein 75 kDa"/>
    <property type="match status" value="1"/>
</dbReference>
<sequence>MFGGRSFVVRRVAPMVAKAHCPRVYFSSSSSTAGVERHAFQAETSQLLKIAAQSLYTDKEVFLRELISNASDACQKVRYLENTGEQIVDSHVELGIHITVNADEKVLVIEDRGIGMTREELKENLGTIAKSGTRAFAAKHADMKDVIGQFGVGFYSAFMVANSVKVFSKSAIAKNAQEKANLWESDISGYYTVQEADQNAVEVPRGTRIELHLNESSAEFAKPEVIEKLVSRYSSFIGVPITVNGKRINTVSPIWTSDPKKVTEKDYHEFYRFAADAYDEPRFHLHFSTDYPVQLRSIIFVPRTHVEKFGMGRQESGIALYSRKVLIQKPAKNLVPDWMRFLKGVVDCEDIPLNISRESMQDTRLMNTINTAVSRKVLSWLKSKAEIKEEVPKEEEATAALQKEEYDAFFREFGVFIKEGAVVDQQNRDQIAPLLRFESSKTRPGEFVSLDVYTNRNPGSQILFVQVPSRALAEKSPYIEAFIQEGIEVLYSFDAVDEFLFNALGQYRNRKFLSASSSEAQKLISEKSSESESKDKDNLDETEDGKKKSDGDKPSGAAEDPEFSSWVQSSLSDRVDSVSVVKRASSTPLVVLDHESPMLRKMMKMAGQGGALANANFAKHQIQVFSSNPIMQSLANIRKSDEETAALIVEQLFENALVTAGIMDEPREMVPRINKIIELALKSSKPQ</sequence>
<dbReference type="Pfam" id="PF00183">
    <property type="entry name" value="HSP90"/>
    <property type="match status" value="1"/>
</dbReference>
<dbReference type="Gene3D" id="3.30.230.80">
    <property type="match status" value="1"/>
</dbReference>
<evidence type="ECO:0000313" key="7">
    <source>
        <dbReference type="EMBL" id="KAF0852647.1"/>
    </source>
</evidence>
<feature type="binding site" evidence="5">
    <location>
        <position position="130"/>
    </location>
    <ligand>
        <name>ATP</name>
        <dbReference type="ChEBI" id="CHEBI:30616"/>
    </ligand>
</feature>
<organism evidence="7 8">
    <name type="scientific">Andalucia godoyi</name>
    <name type="common">Flagellate</name>
    <dbReference type="NCBI Taxonomy" id="505711"/>
    <lineage>
        <taxon>Eukaryota</taxon>
        <taxon>Discoba</taxon>
        <taxon>Jakobida</taxon>
        <taxon>Andalucina</taxon>
        <taxon>Andaluciidae</taxon>
        <taxon>Andalucia</taxon>
    </lineage>
</organism>
<evidence type="ECO:0000256" key="6">
    <source>
        <dbReference type="SAM" id="MobiDB-lite"/>
    </source>
</evidence>
<dbReference type="GO" id="GO:0016887">
    <property type="term" value="F:ATP hydrolysis activity"/>
    <property type="evidence" value="ECO:0007669"/>
    <property type="project" value="InterPro"/>
</dbReference>
<feature type="binding site" evidence="5">
    <location>
        <position position="116"/>
    </location>
    <ligand>
        <name>ATP</name>
        <dbReference type="ChEBI" id="CHEBI:30616"/>
    </ligand>
</feature>
<feature type="binding site" evidence="5">
    <location>
        <begin position="149"/>
        <end position="154"/>
    </location>
    <ligand>
        <name>ATP</name>
        <dbReference type="ChEBI" id="CHEBI:30616"/>
    </ligand>
</feature>
<feature type="binding site" evidence="5">
    <location>
        <position position="111"/>
    </location>
    <ligand>
        <name>ATP</name>
        <dbReference type="ChEBI" id="CHEBI:30616"/>
    </ligand>
</feature>
<dbReference type="InterPro" id="IPR036890">
    <property type="entry name" value="HATPase_C_sf"/>
</dbReference>
<dbReference type="HAMAP" id="MF_00505">
    <property type="entry name" value="HSP90"/>
    <property type="match status" value="1"/>
</dbReference>
<gene>
    <name evidence="7" type="ORF">ANDGO_05479</name>
</gene>
<dbReference type="Pfam" id="PF13589">
    <property type="entry name" value="HATPase_c_3"/>
    <property type="match status" value="1"/>
</dbReference>
<keyword evidence="8" id="KW-1185">Reference proteome</keyword>
<dbReference type="Gene3D" id="3.30.565.10">
    <property type="entry name" value="Histidine kinase-like ATPase, C-terminal domain"/>
    <property type="match status" value="1"/>
</dbReference>
<keyword evidence="3 5" id="KW-0067">ATP-binding</keyword>
<evidence type="ECO:0000256" key="3">
    <source>
        <dbReference type="ARBA" id="ARBA00022840"/>
    </source>
</evidence>
<dbReference type="PIRSF" id="PIRSF002583">
    <property type="entry name" value="Hsp90"/>
    <property type="match status" value="1"/>
</dbReference>
<dbReference type="CDD" id="cd16927">
    <property type="entry name" value="HATPase_Hsp90-like"/>
    <property type="match status" value="1"/>
</dbReference>
<proteinExistence type="inferred from homology"/>
<protein>
    <submittedName>
        <fullName evidence="7">Mitochondrial Hsp75 (Hsp90 family protein)</fullName>
    </submittedName>
</protein>
<feature type="binding site" evidence="5">
    <location>
        <position position="124"/>
    </location>
    <ligand>
        <name>ATP</name>
        <dbReference type="ChEBI" id="CHEBI:30616"/>
    </ligand>
</feature>
<dbReference type="Proteomes" id="UP000799049">
    <property type="component" value="Unassembled WGS sequence"/>
</dbReference>
<comment type="similarity">
    <text evidence="1">Belongs to the heat shock protein 90 family.</text>
</comment>